<feature type="compositionally biased region" description="Polar residues" evidence="1">
    <location>
        <begin position="1"/>
        <end position="17"/>
    </location>
</feature>
<proteinExistence type="predicted"/>
<name>A0AAW0FRD3_9APHY</name>
<dbReference type="Proteomes" id="UP001385951">
    <property type="component" value="Unassembled WGS sequence"/>
</dbReference>
<dbReference type="AlphaFoldDB" id="A0AAW0FRD3"/>
<dbReference type="Gene3D" id="3.80.10.10">
    <property type="entry name" value="Ribonuclease Inhibitor"/>
    <property type="match status" value="1"/>
</dbReference>
<gene>
    <name evidence="2" type="ORF">QCA50_012527</name>
</gene>
<evidence type="ECO:0000313" key="3">
    <source>
        <dbReference type="Proteomes" id="UP001385951"/>
    </source>
</evidence>
<organism evidence="2 3">
    <name type="scientific">Cerrena zonata</name>
    <dbReference type="NCBI Taxonomy" id="2478898"/>
    <lineage>
        <taxon>Eukaryota</taxon>
        <taxon>Fungi</taxon>
        <taxon>Dikarya</taxon>
        <taxon>Basidiomycota</taxon>
        <taxon>Agaricomycotina</taxon>
        <taxon>Agaricomycetes</taxon>
        <taxon>Polyporales</taxon>
        <taxon>Cerrenaceae</taxon>
        <taxon>Cerrena</taxon>
    </lineage>
</organism>
<accession>A0AAW0FRD3</accession>
<evidence type="ECO:0008006" key="4">
    <source>
        <dbReference type="Google" id="ProtNLM"/>
    </source>
</evidence>
<keyword evidence="3" id="KW-1185">Reference proteome</keyword>
<evidence type="ECO:0000256" key="1">
    <source>
        <dbReference type="SAM" id="MobiDB-lite"/>
    </source>
</evidence>
<reference evidence="2 3" key="1">
    <citation type="submission" date="2022-09" db="EMBL/GenBank/DDBJ databases">
        <authorList>
            <person name="Palmer J.M."/>
        </authorList>
    </citation>
    <scope>NUCLEOTIDE SEQUENCE [LARGE SCALE GENOMIC DNA]</scope>
    <source>
        <strain evidence="2 3">DSM 7382</strain>
    </source>
</reference>
<comment type="caution">
    <text evidence="2">The sequence shown here is derived from an EMBL/GenBank/DDBJ whole genome shotgun (WGS) entry which is preliminary data.</text>
</comment>
<evidence type="ECO:0000313" key="2">
    <source>
        <dbReference type="EMBL" id="KAK7684203.1"/>
    </source>
</evidence>
<dbReference type="InterPro" id="IPR032675">
    <property type="entry name" value="LRR_dom_sf"/>
</dbReference>
<protein>
    <recommendedName>
        <fullName evidence="4">F-box domain-containing protein</fullName>
    </recommendedName>
</protein>
<sequence length="461" mass="52627">MENSVDTTWNSESSTHCQECGTPESRSTAIYKDLVVSSRTEGTMHNHTPYLQWIEPIPDDPLTLIVNNKRTHYSILDTSESAVRVYDRETMIRRRVGVPEVEGNAGDWGQSLECSSIFPTEIYEAIIDCVAARGYPRNISYLARCARVCRAWVPRAQMHLFSAIIPWSIETFKYVTLTGFQDAVRRKPFLLQYIKVLFIFPAYNDKKMPRRTTLLSSYYMPSLKRCCISGLDLKEEHPSLSRFPSSATSVQSLELYRCKTGDVNQLCRFLTSFRSLSIVLLTWSLEKALGGHDLPHLQFNRSKCSLRTLALVFTPGISALLKSFLKARPFVSHLRHLIISYSSPMIPSFPLRGITELLQHCSQSLEEVTVTLGFSWTEIHQSVSSFRILSNQPVPDTETSPLADEIECLDDILSGEMFRSFRKLHIKALEMGHIEFPKLKERNVDVDVVVIDRLKTVWISF</sequence>
<dbReference type="SUPFAM" id="SSF52047">
    <property type="entry name" value="RNI-like"/>
    <property type="match status" value="1"/>
</dbReference>
<dbReference type="EMBL" id="JASBNA010000026">
    <property type="protein sequence ID" value="KAK7684203.1"/>
    <property type="molecule type" value="Genomic_DNA"/>
</dbReference>
<feature type="region of interest" description="Disordered" evidence="1">
    <location>
        <begin position="1"/>
        <end position="23"/>
    </location>
</feature>